<dbReference type="PROSITE" id="PS00455">
    <property type="entry name" value="AMP_BINDING"/>
    <property type="match status" value="2"/>
</dbReference>
<dbReference type="Gene3D" id="3.40.50.1820">
    <property type="entry name" value="alpha/beta hydrolase"/>
    <property type="match status" value="1"/>
</dbReference>
<evidence type="ECO:0000256" key="14">
    <source>
        <dbReference type="ARBA" id="ARBA00050973"/>
    </source>
</evidence>
<dbReference type="InterPro" id="IPR013217">
    <property type="entry name" value="Methyltransf_12"/>
</dbReference>
<dbReference type="PROSITE" id="PS50075">
    <property type="entry name" value="CARRIER"/>
    <property type="match status" value="3"/>
</dbReference>
<dbReference type="InterPro" id="IPR020806">
    <property type="entry name" value="PKS_PP-bd"/>
</dbReference>
<dbReference type="Gene3D" id="3.30.559.30">
    <property type="entry name" value="Nonribosomal peptide synthetase, condensation domain"/>
    <property type="match status" value="2"/>
</dbReference>
<dbReference type="Gene3D" id="3.40.50.980">
    <property type="match status" value="4"/>
</dbReference>
<dbReference type="InterPro" id="IPR001031">
    <property type="entry name" value="Thioesterase"/>
</dbReference>
<dbReference type="Pfam" id="PF00975">
    <property type="entry name" value="Thioesterase"/>
    <property type="match status" value="1"/>
</dbReference>
<dbReference type="Gene3D" id="3.40.50.150">
    <property type="entry name" value="Vaccinia Virus protein VP39"/>
    <property type="match status" value="1"/>
</dbReference>
<dbReference type="InterPro" id="IPR010071">
    <property type="entry name" value="AA_adenyl_dom"/>
</dbReference>
<evidence type="ECO:0000256" key="22">
    <source>
        <dbReference type="ARBA" id="ARBA00078169"/>
    </source>
</evidence>
<keyword evidence="28" id="KW-1185">Reference proteome</keyword>
<dbReference type="PANTHER" id="PTHR45527">
    <property type="entry name" value="NONRIBOSOMAL PEPTIDE SYNTHETASE"/>
    <property type="match status" value="1"/>
</dbReference>
<evidence type="ECO:0000256" key="23">
    <source>
        <dbReference type="ARBA" id="ARBA00084020"/>
    </source>
</evidence>
<evidence type="ECO:0000256" key="8">
    <source>
        <dbReference type="ARBA" id="ARBA00022832"/>
    </source>
</evidence>
<evidence type="ECO:0000256" key="9">
    <source>
        <dbReference type="ARBA" id="ARBA00022857"/>
    </source>
</evidence>
<evidence type="ECO:0000313" key="28">
    <source>
        <dbReference type="Proteomes" id="UP000002139"/>
    </source>
</evidence>
<dbReference type="KEGG" id="scl:sce0345"/>
<dbReference type="GO" id="GO:0043041">
    <property type="term" value="P:amino acid activation for nonribosomal peptide biosynthetic process"/>
    <property type="evidence" value="ECO:0007669"/>
    <property type="project" value="UniProtKB-ARBA"/>
</dbReference>
<dbReference type="SUPFAM" id="SSF47336">
    <property type="entry name" value="ACP-like"/>
    <property type="match status" value="3"/>
</dbReference>
<evidence type="ECO:0000256" key="15">
    <source>
        <dbReference type="ARBA" id="ARBA00051971"/>
    </source>
</evidence>
<evidence type="ECO:0000256" key="17">
    <source>
        <dbReference type="ARBA" id="ARBA00052745"/>
    </source>
</evidence>
<dbReference type="SUPFAM" id="SSF52151">
    <property type="entry name" value="FabD/lysophospholipase-like"/>
    <property type="match status" value="1"/>
</dbReference>
<keyword evidence="6" id="KW-0808">Transferase</keyword>
<evidence type="ECO:0000256" key="13">
    <source>
        <dbReference type="ARBA" id="ARBA00029443"/>
    </source>
</evidence>
<evidence type="ECO:0000256" key="18">
    <source>
        <dbReference type="ARBA" id="ARBA00058455"/>
    </source>
</evidence>
<evidence type="ECO:0000256" key="19">
    <source>
        <dbReference type="ARBA" id="ARBA00066974"/>
    </source>
</evidence>
<dbReference type="GO" id="GO:0004315">
    <property type="term" value="F:3-oxoacyl-[acyl-carrier-protein] synthase activity"/>
    <property type="evidence" value="ECO:0007669"/>
    <property type="project" value="InterPro"/>
</dbReference>
<reference evidence="27 28" key="1">
    <citation type="journal article" date="2007" name="Nat. Biotechnol.">
        <title>Complete genome sequence of the myxobacterium Sorangium cellulosum.</title>
        <authorList>
            <person name="Schneiker S."/>
            <person name="Perlova O."/>
            <person name="Kaiser O."/>
            <person name="Gerth K."/>
            <person name="Alici A."/>
            <person name="Altmeyer M.O."/>
            <person name="Bartels D."/>
            <person name="Bekel T."/>
            <person name="Beyer S."/>
            <person name="Bode E."/>
            <person name="Bode H.B."/>
            <person name="Bolten C.J."/>
            <person name="Choudhuri J.V."/>
            <person name="Doss S."/>
            <person name="Elnakady Y.A."/>
            <person name="Frank B."/>
            <person name="Gaigalat L."/>
            <person name="Goesmann A."/>
            <person name="Groeger C."/>
            <person name="Gross F."/>
            <person name="Jelsbak L."/>
            <person name="Jelsbak L."/>
            <person name="Kalinowski J."/>
            <person name="Kegler C."/>
            <person name="Knauber T."/>
            <person name="Konietzny S."/>
            <person name="Kopp M."/>
            <person name="Krause L."/>
            <person name="Krug D."/>
            <person name="Linke B."/>
            <person name="Mahmud T."/>
            <person name="Martinez-Arias R."/>
            <person name="McHardy A.C."/>
            <person name="Merai M."/>
            <person name="Meyer F."/>
            <person name="Mormann S."/>
            <person name="Munoz-Dorado J."/>
            <person name="Perez J."/>
            <person name="Pradella S."/>
            <person name="Rachid S."/>
            <person name="Raddatz G."/>
            <person name="Rosenau F."/>
            <person name="Rueckert C."/>
            <person name="Sasse F."/>
            <person name="Scharfe M."/>
            <person name="Schuster S.C."/>
            <person name="Suen G."/>
            <person name="Treuner-Lange A."/>
            <person name="Velicer G.J."/>
            <person name="Vorholter F.-J."/>
            <person name="Weissman K.J."/>
            <person name="Welch R.D."/>
            <person name="Wenzel S.C."/>
            <person name="Whitworth D.E."/>
            <person name="Wilhelm S."/>
            <person name="Wittmann C."/>
            <person name="Bloecker H."/>
            <person name="Puehler A."/>
            <person name="Mueller R."/>
        </authorList>
    </citation>
    <scope>NUCLEOTIDE SEQUENCE [LARGE SCALE GENOMIC DNA]</scope>
    <source>
        <strain evidence="28">So ce56</strain>
    </source>
</reference>
<dbReference type="SUPFAM" id="SSF56801">
    <property type="entry name" value="Acetyl-CoA synthetase-like"/>
    <property type="match status" value="2"/>
</dbReference>
<dbReference type="FunFam" id="2.30.38.10:FF:000001">
    <property type="entry name" value="Non-ribosomal peptide synthetase PvdI"/>
    <property type="match status" value="2"/>
</dbReference>
<feature type="region of interest" description="Disordered" evidence="24">
    <location>
        <begin position="2528"/>
        <end position="2558"/>
    </location>
</feature>
<dbReference type="Gene3D" id="3.40.47.10">
    <property type="match status" value="1"/>
</dbReference>
<comment type="catalytic activity">
    <reaction evidence="17">
        <text>icosanoyl-[(phenol)carboxyphthiodiolenone synthase] + 2 (S)-methylmalonyl-CoA + 3 malonyl-CoA + 5 NADPH + 10 H(+) = C32-carboxyphthiodiolenone-[(phenol)carboxyphthiodiolenone synthase] + 5 CO2 + 5 NADP(+) + 5 CoA + 2 H2O</text>
        <dbReference type="Rhea" id="RHEA:57748"/>
        <dbReference type="Rhea" id="RHEA-COMP:14985"/>
        <dbReference type="Rhea" id="RHEA-COMP:14986"/>
        <dbReference type="ChEBI" id="CHEBI:15377"/>
        <dbReference type="ChEBI" id="CHEBI:15378"/>
        <dbReference type="ChEBI" id="CHEBI:16526"/>
        <dbReference type="ChEBI" id="CHEBI:57287"/>
        <dbReference type="ChEBI" id="CHEBI:57327"/>
        <dbReference type="ChEBI" id="CHEBI:57384"/>
        <dbReference type="ChEBI" id="CHEBI:57783"/>
        <dbReference type="ChEBI" id="CHEBI:58349"/>
        <dbReference type="ChEBI" id="CHEBI:87848"/>
        <dbReference type="ChEBI" id="CHEBI:142236"/>
        <dbReference type="EC" id="2.3.1.292"/>
    </reaction>
</comment>
<evidence type="ECO:0000313" key="27">
    <source>
        <dbReference type="EMBL" id="CAN90502.1"/>
    </source>
</evidence>
<evidence type="ECO:0000256" key="16">
    <source>
        <dbReference type="ARBA" id="ARBA00052119"/>
    </source>
</evidence>
<dbReference type="Pfam" id="PF00668">
    <property type="entry name" value="Condensation"/>
    <property type="match status" value="2"/>
</dbReference>
<dbReference type="SMART" id="SM00827">
    <property type="entry name" value="PKS_AT"/>
    <property type="match status" value="1"/>
</dbReference>
<dbReference type="SMART" id="SM00825">
    <property type="entry name" value="PKS_KS"/>
    <property type="match status" value="1"/>
</dbReference>
<dbReference type="GO" id="GO:0005829">
    <property type="term" value="C:cytosol"/>
    <property type="evidence" value="ECO:0007669"/>
    <property type="project" value="TreeGrafter"/>
</dbReference>
<dbReference type="GO" id="GO:0031177">
    <property type="term" value="F:phosphopantetheine binding"/>
    <property type="evidence" value="ECO:0007669"/>
    <property type="project" value="InterPro"/>
</dbReference>
<feature type="compositionally biased region" description="Low complexity" evidence="24">
    <location>
        <begin position="3827"/>
        <end position="3854"/>
    </location>
</feature>
<dbReference type="FunFam" id="3.40.50.980:FF:000001">
    <property type="entry name" value="Non-ribosomal peptide synthetase"/>
    <property type="match status" value="2"/>
</dbReference>
<dbReference type="Pfam" id="PF02801">
    <property type="entry name" value="Ketoacyl-synt_C"/>
    <property type="match status" value="1"/>
</dbReference>
<dbReference type="InterPro" id="IPR009081">
    <property type="entry name" value="PP-bd_ACP"/>
</dbReference>
<dbReference type="Pfam" id="PF22621">
    <property type="entry name" value="CurL-like_PKS_C"/>
    <property type="match status" value="1"/>
</dbReference>
<dbReference type="InterPro" id="IPR025110">
    <property type="entry name" value="AMP-bd_C"/>
</dbReference>
<evidence type="ECO:0000259" key="26">
    <source>
        <dbReference type="PROSITE" id="PS52004"/>
    </source>
</evidence>
<comment type="catalytic activity">
    <reaction evidence="16">
        <text>docosanoyl-[(phenol)carboxyphthiodiolenone synthase] + 2 (S)-methylmalonyl-CoA + 3 malonyl-CoA + 5 NADPH + 10 H(+) = C34-carboxyphthiodiolenone-[(phenol)carboxyphthiodiolenone synthase] + 5 CO2 + 5 NADP(+) + 5 CoA + 2 H2O</text>
        <dbReference type="Rhea" id="RHEA:57752"/>
        <dbReference type="Rhea" id="RHEA-COMP:14987"/>
        <dbReference type="Rhea" id="RHEA-COMP:14988"/>
        <dbReference type="ChEBI" id="CHEBI:15377"/>
        <dbReference type="ChEBI" id="CHEBI:15378"/>
        <dbReference type="ChEBI" id="CHEBI:16526"/>
        <dbReference type="ChEBI" id="CHEBI:57287"/>
        <dbReference type="ChEBI" id="CHEBI:57327"/>
        <dbReference type="ChEBI" id="CHEBI:57384"/>
        <dbReference type="ChEBI" id="CHEBI:57783"/>
        <dbReference type="ChEBI" id="CHEBI:58349"/>
        <dbReference type="ChEBI" id="CHEBI:142237"/>
        <dbReference type="ChEBI" id="CHEBI:142238"/>
        <dbReference type="EC" id="2.3.1.292"/>
    </reaction>
</comment>
<evidence type="ECO:0000256" key="21">
    <source>
        <dbReference type="ARBA" id="ARBA00075053"/>
    </source>
</evidence>
<dbReference type="InterPro" id="IPR020845">
    <property type="entry name" value="AMP-binding_CS"/>
</dbReference>
<dbReference type="Proteomes" id="UP000002139">
    <property type="component" value="Chromosome"/>
</dbReference>
<dbReference type="SUPFAM" id="SSF53335">
    <property type="entry name" value="S-adenosyl-L-methionine-dependent methyltransferases"/>
    <property type="match status" value="1"/>
</dbReference>
<evidence type="ECO:0000256" key="11">
    <source>
        <dbReference type="ARBA" id="ARBA00023098"/>
    </source>
</evidence>
<dbReference type="Pfam" id="PF00698">
    <property type="entry name" value="Acyl_transf_1"/>
    <property type="match status" value="1"/>
</dbReference>
<dbReference type="InterPro" id="IPR029063">
    <property type="entry name" value="SAM-dependent_MTases_sf"/>
</dbReference>
<dbReference type="SUPFAM" id="SSF53474">
    <property type="entry name" value="alpha/beta-Hydrolases"/>
    <property type="match status" value="1"/>
</dbReference>
<evidence type="ECO:0000256" key="5">
    <source>
        <dbReference type="ARBA" id="ARBA00022553"/>
    </source>
</evidence>
<keyword evidence="7" id="KW-0677">Repeat</keyword>
<dbReference type="FunFam" id="3.30.300.30:FF:000010">
    <property type="entry name" value="Enterobactin synthetase component F"/>
    <property type="match status" value="1"/>
</dbReference>
<dbReference type="EMBL" id="AM746676">
    <property type="protein sequence ID" value="CAN90502.1"/>
    <property type="molecule type" value="Genomic_DNA"/>
</dbReference>
<evidence type="ECO:0000256" key="10">
    <source>
        <dbReference type="ARBA" id="ARBA00023002"/>
    </source>
</evidence>
<dbReference type="GO" id="GO:0034081">
    <property type="term" value="C:polyketide synthase complex"/>
    <property type="evidence" value="ECO:0007669"/>
    <property type="project" value="UniProtKB-ARBA"/>
</dbReference>
<comment type="catalytic activity">
    <reaction evidence="14">
        <text>17-(4-hydroxyphenyl)heptadecanoyl-[(phenol)carboxyphthiodiolenone synthase] + 2 (S)-methylmalonyl-CoA + 3 malonyl-CoA + 5 NADPH + 10 H(+) = C35-(phenol)carboxyphthiodiolenone-[(phenol)carboxyphthiodiolenone synthase] + 5 CO2 + 5 NADP(+) + 5 CoA + 2 H2O</text>
        <dbReference type="Rhea" id="RHEA:57756"/>
        <dbReference type="Rhea" id="RHEA-COMP:14272"/>
        <dbReference type="Rhea" id="RHEA-COMP:14989"/>
        <dbReference type="ChEBI" id="CHEBI:15377"/>
        <dbReference type="ChEBI" id="CHEBI:15378"/>
        <dbReference type="ChEBI" id="CHEBI:16526"/>
        <dbReference type="ChEBI" id="CHEBI:57287"/>
        <dbReference type="ChEBI" id="CHEBI:57327"/>
        <dbReference type="ChEBI" id="CHEBI:57384"/>
        <dbReference type="ChEBI" id="CHEBI:57783"/>
        <dbReference type="ChEBI" id="CHEBI:58349"/>
        <dbReference type="ChEBI" id="CHEBI:133300"/>
        <dbReference type="ChEBI" id="CHEBI:142259"/>
        <dbReference type="EC" id="2.3.1.292"/>
    </reaction>
</comment>
<dbReference type="CDD" id="cd02440">
    <property type="entry name" value="AdoMet_MTases"/>
    <property type="match status" value="1"/>
</dbReference>
<proteinExistence type="inferred from homology"/>
<evidence type="ECO:0000259" key="25">
    <source>
        <dbReference type="PROSITE" id="PS50075"/>
    </source>
</evidence>
<dbReference type="FunFam" id="3.30.559.10:FF:000012">
    <property type="entry name" value="Non-ribosomal peptide synthetase"/>
    <property type="match status" value="1"/>
</dbReference>
<evidence type="ECO:0000256" key="24">
    <source>
        <dbReference type="SAM" id="MobiDB-lite"/>
    </source>
</evidence>
<dbReference type="InterPro" id="IPR036736">
    <property type="entry name" value="ACP-like_sf"/>
</dbReference>
<feature type="region of interest" description="Disordered" evidence="24">
    <location>
        <begin position="2435"/>
        <end position="2454"/>
    </location>
</feature>
<dbReference type="InterPro" id="IPR020841">
    <property type="entry name" value="PKS_Beta-ketoAc_synthase_dom"/>
</dbReference>
<dbReference type="PROSITE" id="PS00012">
    <property type="entry name" value="PHOSPHOPANTETHEINE"/>
    <property type="match status" value="2"/>
</dbReference>
<dbReference type="GO" id="GO:0009403">
    <property type="term" value="P:toxin biosynthetic process"/>
    <property type="evidence" value="ECO:0007669"/>
    <property type="project" value="UniProtKB-ARBA"/>
</dbReference>
<dbReference type="Pfam" id="PF00501">
    <property type="entry name" value="AMP-binding"/>
    <property type="match status" value="2"/>
</dbReference>
<evidence type="ECO:0000256" key="3">
    <source>
        <dbReference type="ARBA" id="ARBA00006432"/>
    </source>
</evidence>
<dbReference type="InterPro" id="IPR020802">
    <property type="entry name" value="TesA-like"/>
</dbReference>
<dbReference type="STRING" id="448385.sce0345"/>
<keyword evidence="12" id="KW-0511">Multifunctional enzyme</keyword>
<gene>
    <name evidence="27" type="ordered locus">sce0345</name>
</gene>
<dbReference type="InterPro" id="IPR045851">
    <property type="entry name" value="AMP-bd_C_sf"/>
</dbReference>
<feature type="domain" description="Carrier" evidence="25">
    <location>
        <begin position="3479"/>
        <end position="3554"/>
    </location>
</feature>
<comment type="cofactor">
    <cofactor evidence="1">
        <name>NADP(+)</name>
        <dbReference type="ChEBI" id="CHEBI:58349"/>
    </cofactor>
</comment>
<feature type="domain" description="Ketosynthase family 3 (KS3)" evidence="26">
    <location>
        <begin position="2560"/>
        <end position="2986"/>
    </location>
</feature>
<dbReference type="InterPro" id="IPR000873">
    <property type="entry name" value="AMP-dep_synth/lig_dom"/>
</dbReference>
<comment type="catalytic activity">
    <reaction evidence="15">
        <text>19-(4-hydroxyphenyl)nonadecanoyl-[(phenol)carboxyphthiodiolenone synthase] + 2 (S)-methylmalonyl-CoA + 3 malonyl-CoA + 5 NADPH + 10 H(+) = C37-(phenol)carboxyphthiodiolenone-[(phenol)carboxyphthiodiolenone synthase] + 5 CO2 + 5 NADP(+) + 5 CoA + 2 H2O</text>
        <dbReference type="Rhea" id="RHEA:57760"/>
        <dbReference type="Rhea" id="RHEA-COMP:14273"/>
        <dbReference type="Rhea" id="RHEA-COMP:14990"/>
        <dbReference type="ChEBI" id="CHEBI:15377"/>
        <dbReference type="ChEBI" id="CHEBI:15378"/>
        <dbReference type="ChEBI" id="CHEBI:16526"/>
        <dbReference type="ChEBI" id="CHEBI:57287"/>
        <dbReference type="ChEBI" id="CHEBI:57327"/>
        <dbReference type="ChEBI" id="CHEBI:57384"/>
        <dbReference type="ChEBI" id="CHEBI:57783"/>
        <dbReference type="ChEBI" id="CHEBI:58349"/>
        <dbReference type="ChEBI" id="CHEBI:133301"/>
        <dbReference type="ChEBI" id="CHEBI:142260"/>
        <dbReference type="EC" id="2.3.1.292"/>
    </reaction>
</comment>
<dbReference type="HOGENOM" id="CLU_000200_0_0_7"/>
<dbReference type="PROSITE" id="PS00606">
    <property type="entry name" value="KS3_1"/>
    <property type="match status" value="1"/>
</dbReference>
<dbReference type="FunFam" id="3.40.50.12780:FF:000012">
    <property type="entry name" value="Non-ribosomal peptide synthetase"/>
    <property type="match status" value="2"/>
</dbReference>
<dbReference type="BioCyc" id="SCEL448385:SCE_RS01805-MONOMER"/>
<dbReference type="SUPFAM" id="SSF53901">
    <property type="entry name" value="Thiolase-like"/>
    <property type="match status" value="1"/>
</dbReference>
<evidence type="ECO:0000256" key="7">
    <source>
        <dbReference type="ARBA" id="ARBA00022737"/>
    </source>
</evidence>
<evidence type="ECO:0000256" key="2">
    <source>
        <dbReference type="ARBA" id="ARBA00001957"/>
    </source>
</evidence>
<dbReference type="Gene3D" id="2.30.38.10">
    <property type="entry name" value="Luciferase, Domain 3"/>
    <property type="match status" value="2"/>
</dbReference>
<dbReference type="PROSITE" id="PS52004">
    <property type="entry name" value="KS3_2"/>
    <property type="match status" value="1"/>
</dbReference>
<dbReference type="CDD" id="cd05930">
    <property type="entry name" value="A_NRPS"/>
    <property type="match status" value="2"/>
</dbReference>
<evidence type="ECO:0000256" key="4">
    <source>
        <dbReference type="ARBA" id="ARBA00022450"/>
    </source>
</evidence>
<feature type="compositionally biased region" description="Low complexity" evidence="24">
    <location>
        <begin position="3443"/>
        <end position="3466"/>
    </location>
</feature>
<dbReference type="Gene3D" id="3.40.366.10">
    <property type="entry name" value="Malonyl-Coenzyme A Acyl Carrier Protein, domain 2"/>
    <property type="match status" value="1"/>
</dbReference>
<feature type="domain" description="Carrier" evidence="25">
    <location>
        <begin position="982"/>
        <end position="1057"/>
    </location>
</feature>
<dbReference type="eggNOG" id="COG1020">
    <property type="taxonomic scope" value="Bacteria"/>
</dbReference>
<dbReference type="SUPFAM" id="SSF52777">
    <property type="entry name" value="CoA-dependent acyltransferases"/>
    <property type="match status" value="4"/>
</dbReference>
<name>A9GQV4_SORC5</name>
<dbReference type="CDD" id="cd19531">
    <property type="entry name" value="LCL_NRPS-like"/>
    <property type="match status" value="2"/>
</dbReference>
<protein>
    <recommendedName>
        <fullName evidence="20">Phenolphthiocerol/phthiocerol polyketide synthase subunit E</fullName>
        <ecNumber evidence="19">2.3.1.292</ecNumber>
    </recommendedName>
    <alternativeName>
        <fullName evidence="22">(Phenol)carboxyphthiodiolenone synthase subunit E</fullName>
    </alternativeName>
    <alternativeName>
        <fullName evidence="23">Beta-ketoacyl-acyl-carrier-protein synthase I</fullName>
    </alternativeName>
    <alternativeName>
        <fullName evidence="21">Phthiocerol synthesis polyketide synthase type I PpsE</fullName>
    </alternativeName>
</protein>
<dbReference type="EC" id="2.3.1.292" evidence="19"/>
<comment type="similarity">
    <text evidence="13">In the C-terminal section; belongs to the NRP synthetase family.</text>
</comment>
<organism evidence="27 28">
    <name type="scientific">Sorangium cellulosum (strain So ce56)</name>
    <name type="common">Polyangium cellulosum (strain So ce56)</name>
    <dbReference type="NCBI Taxonomy" id="448385"/>
    <lineage>
        <taxon>Bacteria</taxon>
        <taxon>Pseudomonadati</taxon>
        <taxon>Myxococcota</taxon>
        <taxon>Polyangia</taxon>
        <taxon>Polyangiales</taxon>
        <taxon>Polyangiaceae</taxon>
        <taxon>Sorangium</taxon>
    </lineage>
</organism>
<dbReference type="Pfam" id="PF08242">
    <property type="entry name" value="Methyltransf_12"/>
    <property type="match status" value="1"/>
</dbReference>
<dbReference type="SMART" id="SM00823">
    <property type="entry name" value="PKS_PP"/>
    <property type="match status" value="3"/>
</dbReference>
<dbReference type="SUPFAM" id="SSF55048">
    <property type="entry name" value="Probable ACP-binding domain of malonyl-CoA ACP transacylase"/>
    <property type="match status" value="1"/>
</dbReference>
<feature type="region of interest" description="Disordered" evidence="24">
    <location>
        <begin position="3820"/>
        <end position="3854"/>
    </location>
</feature>
<dbReference type="InterPro" id="IPR016039">
    <property type="entry name" value="Thiolase-like"/>
</dbReference>
<comment type="function">
    <text evidence="18">Part of the PpsABCDE complex involved in the biosynthesis of the lipid core common to phthiocerols and phenolphthiocerols by successive additions of malonyl-CoA or methylmalonyl-CoA extender units. PpsA can accept as substrate the activated forms of either icosanoyl (C20), docosanoyl (C22) or lignoceroyl (C24) groups from FadD26, or a (4-hydroxyphenyl)-C17 or (4-hydroxyphenyl)-C19 fatty acyl from FadD29. PpsA initiates the biosynthesis and extends its substrate using a malonyl-CoA extender unit. The PpsB and PpsC proteins add the second and third malonyl-CoA extender units. PpsD adds an (R)-methylmalonyl unit and PpsE adds a second (R)-methylmalonyl unit. The incorporation of the methylmalonyl units results in formation of two branched methyl groups in the elongated product.</text>
</comment>
<dbReference type="InterPro" id="IPR029058">
    <property type="entry name" value="AB_hydrolase_fold"/>
</dbReference>
<dbReference type="InterPro" id="IPR016036">
    <property type="entry name" value="Malonyl_transacylase_ACP-bd"/>
</dbReference>
<dbReference type="GO" id="GO:0006633">
    <property type="term" value="P:fatty acid biosynthetic process"/>
    <property type="evidence" value="ECO:0007669"/>
    <property type="project" value="InterPro"/>
</dbReference>
<dbReference type="FunFam" id="1.10.1200.10:FF:000016">
    <property type="entry name" value="Non-ribosomal peptide synthase"/>
    <property type="match status" value="1"/>
</dbReference>
<dbReference type="CDD" id="cd00833">
    <property type="entry name" value="PKS"/>
    <property type="match status" value="1"/>
</dbReference>
<dbReference type="InterPro" id="IPR023213">
    <property type="entry name" value="CAT-like_dom_sf"/>
</dbReference>
<dbReference type="InterPro" id="IPR001227">
    <property type="entry name" value="Ac_transferase_dom_sf"/>
</dbReference>
<comment type="cofactor">
    <cofactor evidence="2">
        <name>pantetheine 4'-phosphate</name>
        <dbReference type="ChEBI" id="CHEBI:47942"/>
    </cofactor>
</comment>
<dbReference type="FunFam" id="3.40.47.10:FF:000042">
    <property type="entry name" value="Polyketide synthase Pks13"/>
    <property type="match status" value="1"/>
</dbReference>
<accession>A9GQV4</accession>
<keyword evidence="9" id="KW-0521">NADP</keyword>
<dbReference type="Gene3D" id="3.30.70.250">
    <property type="entry name" value="Malonyl-CoA ACP transacylase, ACP-binding"/>
    <property type="match status" value="1"/>
</dbReference>
<dbReference type="FunFam" id="1.10.1200.10:FF:000005">
    <property type="entry name" value="Nonribosomal peptide synthetase 1"/>
    <property type="match status" value="1"/>
</dbReference>
<dbReference type="NCBIfam" id="NF003417">
    <property type="entry name" value="PRK04813.1"/>
    <property type="match status" value="3"/>
</dbReference>
<comment type="similarity">
    <text evidence="3">Belongs to the ATP-dependent AMP-binding enzyme family.</text>
</comment>
<dbReference type="Gene3D" id="3.30.300.30">
    <property type="match status" value="3"/>
</dbReference>
<dbReference type="InterPro" id="IPR016035">
    <property type="entry name" value="Acyl_Trfase/lysoPLipase"/>
</dbReference>
<dbReference type="eggNOG" id="COG3321">
    <property type="taxonomic scope" value="Bacteria"/>
</dbReference>
<evidence type="ECO:0000256" key="6">
    <source>
        <dbReference type="ARBA" id="ARBA00022679"/>
    </source>
</evidence>
<dbReference type="OrthoDB" id="9778690at2"/>
<dbReference type="Gene3D" id="3.30.70.3290">
    <property type="match status" value="1"/>
</dbReference>
<dbReference type="Gene3D" id="3.30.559.10">
    <property type="entry name" value="Chloramphenicol acetyltransferase-like domain"/>
    <property type="match status" value="2"/>
</dbReference>
<dbReference type="Pfam" id="PF00109">
    <property type="entry name" value="ketoacyl-synt"/>
    <property type="match status" value="1"/>
</dbReference>
<dbReference type="RefSeq" id="WP_012232980.1">
    <property type="nucleotide sequence ID" value="NC_010162.1"/>
</dbReference>
<dbReference type="InterPro" id="IPR014043">
    <property type="entry name" value="Acyl_transferase_dom"/>
</dbReference>
<keyword evidence="10" id="KW-0560">Oxidoreductase</keyword>
<dbReference type="Gene3D" id="1.10.1200.10">
    <property type="entry name" value="ACP-like"/>
    <property type="match status" value="3"/>
</dbReference>
<evidence type="ECO:0000256" key="20">
    <source>
        <dbReference type="ARBA" id="ARBA00073623"/>
    </source>
</evidence>
<evidence type="ECO:0000256" key="12">
    <source>
        <dbReference type="ARBA" id="ARBA00023268"/>
    </source>
</evidence>
<dbReference type="InterPro" id="IPR006162">
    <property type="entry name" value="Ppantetheine_attach_site"/>
</dbReference>
<dbReference type="SMART" id="SM00824">
    <property type="entry name" value="PKS_TE"/>
    <property type="match status" value="1"/>
</dbReference>
<dbReference type="InterPro" id="IPR018201">
    <property type="entry name" value="Ketoacyl_synth_AS"/>
</dbReference>
<keyword evidence="11" id="KW-0443">Lipid metabolism</keyword>
<evidence type="ECO:0000256" key="1">
    <source>
        <dbReference type="ARBA" id="ARBA00001937"/>
    </source>
</evidence>
<keyword evidence="4" id="KW-0596">Phosphopantetheine</keyword>
<dbReference type="Pfam" id="PF00550">
    <property type="entry name" value="PP-binding"/>
    <property type="match status" value="3"/>
</dbReference>
<feature type="region of interest" description="Disordered" evidence="24">
    <location>
        <begin position="3438"/>
        <end position="3480"/>
    </location>
</feature>
<keyword evidence="5" id="KW-0597">Phosphoprotein</keyword>
<feature type="domain" description="Carrier" evidence="25">
    <location>
        <begin position="2453"/>
        <end position="2528"/>
    </location>
</feature>
<dbReference type="InterPro" id="IPR001242">
    <property type="entry name" value="Condensation_dom"/>
</dbReference>
<dbReference type="Pfam" id="PF13193">
    <property type="entry name" value="AMP-binding_C"/>
    <property type="match status" value="1"/>
</dbReference>
<keyword evidence="8" id="KW-0276">Fatty acid metabolism</keyword>
<dbReference type="PANTHER" id="PTHR45527:SF1">
    <property type="entry name" value="FATTY ACID SYNTHASE"/>
    <property type="match status" value="1"/>
</dbReference>
<dbReference type="InterPro" id="IPR014031">
    <property type="entry name" value="Ketoacyl_synth_C"/>
</dbReference>
<dbReference type="NCBIfam" id="TIGR01733">
    <property type="entry name" value="AA-adenyl-dom"/>
    <property type="match status" value="2"/>
</dbReference>
<dbReference type="GO" id="GO:0016491">
    <property type="term" value="F:oxidoreductase activity"/>
    <property type="evidence" value="ECO:0007669"/>
    <property type="project" value="UniProtKB-KW"/>
</dbReference>
<dbReference type="InterPro" id="IPR014030">
    <property type="entry name" value="Ketoacyl_synth_N"/>
</dbReference>
<sequence length="3854" mass="418755">MVELTYAPLSFEQETKWLLARVHGPAPIIHEGGAAWLDGDLDVPRLRRAIEAIAARHEPLRTSFIERDGEPAQVVSPAAAIDLGEVDLAPDLQPTSDEAALAAAREEAARPFDLERAPLWRVTLIRAHPRRHLVALSMHGLVCDGAFSVGLFFSELCALYHSMTPPALPMRYQDHVRRQLDRAAGDRLDARLDHWTRELAGAPTALDLPTDRPRPAVHAFDGGSVERALDRALLLRLEAAARDEGARLFTALLAGMLAVLHRITGEEDVLIGTPLPGRDTPDVRELIGLFGGPVIVRGRFGAQPSFRQLLRQVHRSIEEGRANSEVPARALLEKLAAPRDPGRTPIVQVLFAATPQSPPPCNGPLLTLTRTDLDLPYVAHDLVVSVEDAAEGVVARLDYRRDLFEQATAVRLLEHWQALLDGAAEAPDQRISDLPLLSADARRQLLVDWSSGAATAPPRELVHELVEEQARRAPSAAAVAFEGERLTYAELDRRSNQIAHHLRKSGAGPGALVGICLERSPDMIVAALGVLKAGGAYVPLDPAYPPARLAFMLEDAKVSALLTSDDLVSRVPSRGLSVVRLDADRAMLDREPVDKVPPAAGQAPDDLSYVIYTSGSTGRPKGVLVEHRGLTNLVAWHRRRFALSSTDRTTLIASPGFDASVWEMWPSLCSGACLYIPSEPLRRSPLELQRWLIEQQITVSFVPTPIAEELLRLDWPARCSLRALLTGGDKLRRWPHRAIPFEVVNNYGPTEATVVTTSCALPRGAHDDRDASREPPIGRPIDNVRVYLLDPRRQPVPVGVPGELYIGGDGLARGYLHDPELTRDRFLSDPFSSDPGARMYRTGDLVRWRHDGDIEFLGRIDHQVKIRGFRLELGEIEAALRQHPALDDAVVLATDDAHGDRRLVAYVVPTRGDGASARGAEGVEASPAVLRAHLQGRLPEFMVPSAFVALDALPMTANGKVDRAALPAPGPARTALAHAFVAPRSPVERALAEIWQEVLRQERVGVHDSFLELGGSSVHAVRLLSRVRSALGVELAFQELFRRPTIAELAPLVRQEPAARGAERAISPVPRLGPLPLSFGQERLWFLQRLAPESRAYNCLFPFRLRGRVDVGALDKSLRELAQRHEILRTTYAERDGRPVQIIAPQSSLQLNVMDLQHLSPDEREVAAHQRINAEAQTLFDLERGPLLRACLLKLGPEDHVLWLHLHHIATDGWSIELAFRELAILYDGHRGGAPAALPELAIQYADFAAWQREQMRDSARAELLAWWKERLLHAPPLLELPSDHPRPAIQSLRGATVSFRIDAPLAERLGELSAQRGMTVTMVLMAAFAVLLHRYTQRDDLLIGMPSANRARMDLEEIMGFFVNIVPLRVDLSGDPSFDELLQRVRQLCLEAYEHDMLPFDVLVQELRPERSPGYNPVVQIAFAPQSPAERDLALAGVEVRPIEADAKKTIFDLSLYSWESPDGVTGMLEYSTDLFDRATIERMAEHLLTMLSTAASGPDQPVSSLPLLTRAEQRRLVIEMNDTEVDPPGDRCVLDLFEEQAARAPHALAAVADRGSLTYGELDRRANQLAHRLREAGVEPGTAVAIHAERSLALLVAIVGILKASGAYVPFGPESSSERLELMLNDSRAPVLITGARPADRIPAFGGVVIRLDADGRALTGKPDSAPPRSTGPSDLAYVIYTSGSTGRPKGVLVEHRGLTNLVAWHRRRFALSSTDRTTLIASPGFDASVWEMWPSLCSGACLYIPSEPLRRSPLELQQWLLEQHISVSFVPTPIAEELLRLDWPARCSLRALLTGGDKLRRWPHRAIPFEVVNNYGPTEATVVTTSCALPRGAHDDRDASREPPIGRPIDNVRVYLLDPRRQPVPVGVPGELYIGGDGLARGYLHDPQLTEDRFLPDPFSDAPGARMYRTGDLVRWLPGGDIEFLGRIDHQVKIRGFRLELGEIEATLRQHPALDDAVVLATDDAHGDKRLVAYVVPSSGGRPAAHDASLQAGHVTEWRALYDDTYAKDIALSDPDLDTTGWNSSYTGAPIEAAEMRAWRDFTVERILSFQPKRVWEIGCGTGLLLLKTAPRCEAYLGTDFSEQAISLLRPRLAAREYTHVTLARREANDFSHVEPGSFDAIVLNSIVQYFPGADYLRSVIEGAVRSVAPGGLVFIGDVRSLPLLEAFHASVQLHRASPDTAAEELRGRVRRAISTEEELVVAPEYFRALRGQIPGVSQVEIWLKRGHGAEEMTRYRYDVVLFVGAAAEPAAIARSIGGPAPVDIDEIERSLREDRPEALEVLGIPNARVHADVALAAALSTASGTREDLCAAGPARAGAAIEPEALWELGGRLGYAVRVTWSRTGGPDRMDVVFERDGDPRRPRALLGASAAEGQARAPLVNDPLRAKQARALLPALRAFLAAKLPEYMVPAIFVKLDALPLNASGKVDRRALPAPERPAPSAEPKTAAPASDIEAVLSEIWRKVLDLDRVGLDDRFFELGGHSLLLVQVQAALQARLGRNVPIVELFQHPTIRSLAAHLGAAPRAAEADETAAPAPPTRPSSRRAPAPERKAAPANAVAIVGMAGRYPRARDVDTLWFNLRNGVEGIRFFTPEELEASGVDLDLIRAPNLVPACGVLDDAMCFDARFFGYSPNEAMLMDPQHRIFLECAWEAMERAGYDPLSCEQSVGVFAGSEAPLYWLERVGMPKTPLSAEYYRVLTGNVTDGLTTRVAYKLGLRGPAVTVLTACSTSLVAVHLACQSLATKECDMVLAGGVVVLPPTRLGHVHEEGSLASPDGHCRPFDADAQGTVGGSGVSVVVLKRLEDALRDGDHIHAVILGSAITNDGSRKVGYAAPGTDGQAQAILKAHAAAGVEPESITFVEGHGTGTRLGDPIEVAALSRAFRNGTDKVGFCALGSLKSNLGHLGAAAGATGLIKAALSLEHELIPPTLHFRRPNPELHLESSPFFVNAAPLAWKRGTRPRRAGVSAFGMGGTNAHVVLEEAPARDPSGPSRACQLLVLSAQTSEALEGMTDRLAGHLRHAAHVSLPDVAFTLQQGRARFAHRRAVVCRDPVSAAARLRARDPAHAFSDVADGRAPKVVFLFPGGGSQRVDMGRELYGSERVFRESLDQCATLFQRALSMDIRALLFPGPEERERATEELRAPCANMAAIFSIEVATARLLLSWGIRPVAVSGHSLGEYTAACVAGVLSLEAAVALIAARGRLYEQLPRDVATLVVHLSEDALLDRLGDGLSLAAVNGPEVCVVSGTLPAIERLERDCAREGHETRRLPIATAAHSSLVGPLADRLTQLAATLERRAPRIPMLSNLTGAWMTDADAQDPSYWARHLRGTVRFGRGLAALLLDPDHVFVEVGPGRTLSTLASQHPDAGAGRLILTTMASSGSDRTDLEAMLAAVGQLWCAGADVDWAAFSQDERRRRVPLPTYPFKRTPYVLGAPRPAPATRAAPSSALDSSDAASRPAPATDRGDASSEPRAGAPADHVARALADIFREVLGVAKVRPHDNFFDLGGHSLSAIEVRALIKERLKVELPVHALLELRTVAALAEHIHESQPSSASAPPTYRSASAASARGRGRLIVPLHVGSHRRAPLFLVQPIGGTIFIYRELARQMGAELSIYGIRASGMEPGEPVFTEIPAMAARYVQELRAVQPEGPYLLGGHSAGGVIAYEMAQQLLAEGKKAQLLLLDTGSLAAVRGASIESADDVLRQLIGLKDAAPKAYQGFVAALQEDAPFRAIVLSTWRAMTLYEPRPTEASVLFVSAREQLDASGSDDVDYWRDLTRGRFVTHQVPGNHFTMMEPPQVASVARVVRAHITSRSRVRARVPESAARSGLSRWSSRRSGPDSSPDSGQART</sequence>